<dbReference type="EMBL" id="AEWZ01000004">
    <property type="protein sequence ID" value="EGC23976.1"/>
    <property type="molecule type" value="Genomic_DNA"/>
</dbReference>
<dbReference type="Proteomes" id="UP000003857">
    <property type="component" value="Unassembled WGS sequence"/>
</dbReference>
<comment type="caution">
    <text evidence="2">The sequence shown here is derived from an EMBL/GenBank/DDBJ whole genome shotgun (WGS) entry which is preliminary data.</text>
</comment>
<evidence type="ECO:0000313" key="3">
    <source>
        <dbReference type="Proteomes" id="UP000003857"/>
    </source>
</evidence>
<proteinExistence type="predicted"/>
<name>A0ABC9PAV5_STRSA</name>
<reference evidence="2 3" key="1">
    <citation type="submission" date="2011-01" db="EMBL/GenBank/DDBJ databases">
        <authorList>
            <person name="Muzny D."/>
            <person name="Qin X."/>
            <person name="Buhay C."/>
            <person name="Dugan-Rocha S."/>
            <person name="Ding Y."/>
            <person name="Chen G."/>
            <person name="Hawes A."/>
            <person name="Holder M."/>
            <person name="Jhangiani S."/>
            <person name="Johnson A."/>
            <person name="Khan Z."/>
            <person name="Li Z."/>
            <person name="Liu W."/>
            <person name="Liu X."/>
            <person name="Perez L."/>
            <person name="Shen H."/>
            <person name="Wang Q."/>
            <person name="Watt J."/>
            <person name="Xi L."/>
            <person name="Xin Y."/>
            <person name="Zhou J."/>
            <person name="Deng J."/>
            <person name="Jiang H."/>
            <person name="Liu Y."/>
            <person name="Qu J."/>
            <person name="Song X.-Z."/>
            <person name="Zhang L."/>
            <person name="Villasana D."/>
            <person name="Johnson A."/>
            <person name="Liu J."/>
            <person name="Liyanage D."/>
            <person name="Lorensuhewa L."/>
            <person name="Robinson T."/>
            <person name="Song A."/>
            <person name="Song B.-B."/>
            <person name="Dinh H."/>
            <person name="Thornton R."/>
            <person name="Coyle M."/>
            <person name="Francisco L."/>
            <person name="Jackson L."/>
            <person name="Javaid M."/>
            <person name="Korchina V."/>
            <person name="Kovar C."/>
            <person name="Mata R."/>
            <person name="Mathew T."/>
            <person name="Ngo R."/>
            <person name="Nguyen L."/>
            <person name="Nguyen N."/>
            <person name="Okwuonu G."/>
            <person name="Ongeri F."/>
            <person name="Pham C."/>
            <person name="Simmons D."/>
            <person name="Wilczek-Boney K."/>
            <person name="Hale W."/>
            <person name="Jakkamsetti A."/>
            <person name="Pham P."/>
            <person name="Ruth R."/>
            <person name="San Lucas F."/>
            <person name="Warren J."/>
            <person name="Zhang J."/>
            <person name="Zhao Z."/>
            <person name="Zhou C."/>
            <person name="Zhu D."/>
            <person name="Lee S."/>
            <person name="Bess C."/>
            <person name="Blankenburg K."/>
            <person name="Forbes L."/>
            <person name="Fu Q."/>
            <person name="Gubbala S."/>
            <person name="Hirani K."/>
            <person name="Jayaseelan J.C."/>
            <person name="Lara F."/>
            <person name="Munidasa M."/>
            <person name="Palculict T."/>
            <person name="Patil S."/>
            <person name="Pu L.-L."/>
            <person name="Saada N."/>
            <person name="Tang L."/>
            <person name="Weissenberger G."/>
            <person name="Zhu Y."/>
            <person name="Hemphill L."/>
            <person name="Shang Y."/>
            <person name="Youmans B."/>
            <person name="Ayvaz T."/>
            <person name="Ross M."/>
            <person name="Santibanez J."/>
            <person name="Aqrawi P."/>
            <person name="Gross S."/>
            <person name="Joshi V."/>
            <person name="Fowler G."/>
            <person name="Nazareth L."/>
            <person name="Reid J."/>
            <person name="Worley K."/>
            <person name="Petrosino J."/>
            <person name="Highlander S."/>
            <person name="Gibbs R."/>
        </authorList>
    </citation>
    <scope>NUCLEOTIDE SEQUENCE [LARGE SCALE GENOMIC DNA]</scope>
    <source>
        <strain evidence="2 3">SK405</strain>
    </source>
</reference>
<organism evidence="2 3">
    <name type="scientific">Streptococcus sanguinis SK405</name>
    <dbReference type="NCBI Taxonomy" id="888817"/>
    <lineage>
        <taxon>Bacteria</taxon>
        <taxon>Bacillati</taxon>
        <taxon>Bacillota</taxon>
        <taxon>Bacilli</taxon>
        <taxon>Lactobacillales</taxon>
        <taxon>Streptococcaceae</taxon>
        <taxon>Streptococcus</taxon>
    </lineage>
</organism>
<evidence type="ECO:0000259" key="1">
    <source>
        <dbReference type="Pfam" id="PF01797"/>
    </source>
</evidence>
<dbReference type="Pfam" id="PF01797">
    <property type="entry name" value="Y1_Tnp"/>
    <property type="match status" value="1"/>
</dbReference>
<dbReference type="SUPFAM" id="SSF143422">
    <property type="entry name" value="Transposase IS200-like"/>
    <property type="match status" value="1"/>
</dbReference>
<evidence type="ECO:0000313" key="2">
    <source>
        <dbReference type="EMBL" id="EGC23976.1"/>
    </source>
</evidence>
<sequence length="78" mass="9364">MIYNQYRSSLGRIFHLLCVYKDIEIIEGYFIPDYVYMLMSIPSKIGVLNFMGYLKGKSALVMFCKHVNPKYKFEKRYF</sequence>
<dbReference type="AlphaFoldDB" id="A0ABC9PAV5"/>
<protein>
    <recommendedName>
        <fullName evidence="1">Transposase IS200-like domain-containing protein</fullName>
    </recommendedName>
</protein>
<dbReference type="InterPro" id="IPR036515">
    <property type="entry name" value="Transposase_17_sf"/>
</dbReference>
<feature type="domain" description="Transposase IS200-like" evidence="1">
    <location>
        <begin position="2"/>
        <end position="75"/>
    </location>
</feature>
<gene>
    <name evidence="2" type="ORF">HMPREF9390_1807</name>
</gene>
<dbReference type="Gene3D" id="3.30.70.1290">
    <property type="entry name" value="Transposase IS200-like"/>
    <property type="match status" value="1"/>
</dbReference>
<accession>A0ABC9PAV5</accession>
<dbReference type="InterPro" id="IPR002686">
    <property type="entry name" value="Transposase_17"/>
</dbReference>